<keyword evidence="4" id="KW-1185">Reference proteome</keyword>
<feature type="signal peptide" evidence="2">
    <location>
        <begin position="1"/>
        <end position="43"/>
    </location>
</feature>
<reference evidence="3" key="2">
    <citation type="submission" date="2025-09" db="UniProtKB">
        <authorList>
            <consortium name="Ensembl"/>
        </authorList>
    </citation>
    <scope>IDENTIFICATION</scope>
</reference>
<dbReference type="InterPro" id="IPR026173">
    <property type="entry name" value="SPAG17"/>
</dbReference>
<evidence type="ECO:0000256" key="1">
    <source>
        <dbReference type="SAM" id="MobiDB-lite"/>
    </source>
</evidence>
<accession>A0A3Q2YH32</accession>
<dbReference type="OMA" id="PVWELIQ"/>
<name>A0A3Q2YH32_HIPCM</name>
<feature type="compositionally biased region" description="Basic and acidic residues" evidence="1">
    <location>
        <begin position="294"/>
        <end position="307"/>
    </location>
</feature>
<keyword evidence="2" id="KW-0732">Signal</keyword>
<proteinExistence type="predicted"/>
<dbReference type="GO" id="GO:1990716">
    <property type="term" value="C:axonemal central apparatus"/>
    <property type="evidence" value="ECO:0007669"/>
    <property type="project" value="TreeGrafter"/>
</dbReference>
<evidence type="ECO:0000256" key="2">
    <source>
        <dbReference type="SAM" id="SignalP"/>
    </source>
</evidence>
<dbReference type="GeneTree" id="ENSGT00390000013693"/>
<dbReference type="GO" id="GO:0005576">
    <property type="term" value="C:extracellular region"/>
    <property type="evidence" value="ECO:0007669"/>
    <property type="project" value="GOC"/>
</dbReference>
<organism evidence="3 4">
    <name type="scientific">Hippocampus comes</name>
    <name type="common">Tiger tail seahorse</name>
    <dbReference type="NCBI Taxonomy" id="109280"/>
    <lineage>
        <taxon>Eukaryota</taxon>
        <taxon>Metazoa</taxon>
        <taxon>Chordata</taxon>
        <taxon>Craniata</taxon>
        <taxon>Vertebrata</taxon>
        <taxon>Euteleostomi</taxon>
        <taxon>Actinopterygii</taxon>
        <taxon>Neopterygii</taxon>
        <taxon>Teleostei</taxon>
        <taxon>Neoteleostei</taxon>
        <taxon>Acanthomorphata</taxon>
        <taxon>Syngnathiaria</taxon>
        <taxon>Syngnathiformes</taxon>
        <taxon>Syngnathoidei</taxon>
        <taxon>Syngnathidae</taxon>
        <taxon>Hippocampus</taxon>
    </lineage>
</organism>
<sequence length="307" mass="33409">SGRRGPDPAGGSGRAATAAISTLWCVTARFLCLALALTSGVCSQMAVATQMFDDVANLIYDCLDWRRQHQHYLDSANFIRVPSVVSGQDAPPPAEVQKPPSSLTTDVDMNHYSSLMEHVPAEACSVPLILHCMLEQVCAQADILRIASLPLPLSTLEGGLSGLTQEDKEVYERASGTLNINTPSVSFHPVIWHFVLDVSWPQVERFLHQSVFESMQLTGLDEDGVLGKDCRPLGMVHHAKKPPVNPWDNPLSFAKQKLRNQRKKCVDKSANTGKSKTTTNSSTVAASDQSLSIKTEDKEEAGSVRTT</sequence>
<dbReference type="Ensembl" id="ENSHCOT00000013508.1">
    <property type="protein sequence ID" value="ENSHCOP00000017544.1"/>
    <property type="gene ID" value="ENSHCOG00000001442.1"/>
</dbReference>
<feature type="region of interest" description="Disordered" evidence="1">
    <location>
        <begin position="258"/>
        <end position="307"/>
    </location>
</feature>
<dbReference type="Proteomes" id="UP000264820">
    <property type="component" value="Unplaced"/>
</dbReference>
<dbReference type="GO" id="GO:1904158">
    <property type="term" value="P:axonemal central apparatus assembly"/>
    <property type="evidence" value="ECO:0007669"/>
    <property type="project" value="TreeGrafter"/>
</dbReference>
<evidence type="ECO:0000313" key="3">
    <source>
        <dbReference type="Ensembl" id="ENSHCOP00000017544.1"/>
    </source>
</evidence>
<dbReference type="STRING" id="109280.ENSHCOP00000017544"/>
<dbReference type="PANTHER" id="PTHR21963:SF1">
    <property type="entry name" value="SPERM-ASSOCIATED ANTIGEN 17"/>
    <property type="match status" value="1"/>
</dbReference>
<evidence type="ECO:0000313" key="4">
    <source>
        <dbReference type="Proteomes" id="UP000264820"/>
    </source>
</evidence>
<dbReference type="AlphaFoldDB" id="A0A3Q2YH32"/>
<dbReference type="GO" id="GO:0003351">
    <property type="term" value="P:epithelial cilium movement involved in extracellular fluid movement"/>
    <property type="evidence" value="ECO:0007669"/>
    <property type="project" value="TreeGrafter"/>
</dbReference>
<feature type="chain" id="PRO_5018564492" evidence="2">
    <location>
        <begin position="44"/>
        <end position="307"/>
    </location>
</feature>
<protein>
    <submittedName>
        <fullName evidence="3">Uncharacterized protein</fullName>
    </submittedName>
</protein>
<dbReference type="PANTHER" id="PTHR21963">
    <property type="entry name" value="PF6"/>
    <property type="match status" value="1"/>
</dbReference>
<reference evidence="3" key="1">
    <citation type="submission" date="2025-08" db="UniProtKB">
        <authorList>
            <consortium name="Ensembl"/>
        </authorList>
    </citation>
    <scope>IDENTIFICATION</scope>
</reference>
<feature type="compositionally biased region" description="Low complexity" evidence="1">
    <location>
        <begin position="268"/>
        <end position="287"/>
    </location>
</feature>